<dbReference type="AlphaFoldDB" id="A0A0C3J9G1"/>
<proteinExistence type="inferred from homology"/>
<dbReference type="FunCoup" id="A0A0C3J9G1">
    <property type="interactions" value="70"/>
</dbReference>
<keyword evidence="1" id="KW-0489">Methyltransferase</keyword>
<evidence type="ECO:0008006" key="7">
    <source>
        <dbReference type="Google" id="ProtNLM"/>
    </source>
</evidence>
<dbReference type="PANTHER" id="PTHR10509">
    <property type="entry name" value="O-METHYLTRANSFERASE-RELATED"/>
    <property type="match status" value="1"/>
</dbReference>
<keyword evidence="2" id="KW-0808">Transferase</keyword>
<dbReference type="InterPro" id="IPR029063">
    <property type="entry name" value="SAM-dependent_MTases_sf"/>
</dbReference>
<dbReference type="STRING" id="870435.A0A0C3J9G1"/>
<reference evidence="5 6" key="1">
    <citation type="submission" date="2014-04" db="EMBL/GenBank/DDBJ databases">
        <authorList>
            <consortium name="DOE Joint Genome Institute"/>
            <person name="Kuo A."/>
            <person name="Kohler A."/>
            <person name="Costa M.D."/>
            <person name="Nagy L.G."/>
            <person name="Floudas D."/>
            <person name="Copeland A."/>
            <person name="Barry K.W."/>
            <person name="Cichocki N."/>
            <person name="Veneault-Fourrey C."/>
            <person name="LaButti K."/>
            <person name="Lindquist E.A."/>
            <person name="Lipzen A."/>
            <person name="Lundell T."/>
            <person name="Morin E."/>
            <person name="Murat C."/>
            <person name="Sun H."/>
            <person name="Tunlid A."/>
            <person name="Henrissat B."/>
            <person name="Grigoriev I.V."/>
            <person name="Hibbett D.S."/>
            <person name="Martin F."/>
            <person name="Nordberg H.P."/>
            <person name="Cantor M.N."/>
            <person name="Hua S.X."/>
        </authorList>
    </citation>
    <scope>NUCLEOTIDE SEQUENCE [LARGE SCALE GENOMIC DNA]</scope>
    <source>
        <strain evidence="5 6">Marx 270</strain>
    </source>
</reference>
<keyword evidence="3" id="KW-0949">S-adenosyl-L-methionine</keyword>
<dbReference type="Gene3D" id="3.40.50.150">
    <property type="entry name" value="Vaccinia Virus protein VP39"/>
    <property type="match status" value="1"/>
</dbReference>
<dbReference type="EMBL" id="KN831966">
    <property type="protein sequence ID" value="KIO05683.1"/>
    <property type="molecule type" value="Genomic_DNA"/>
</dbReference>
<dbReference type="CDD" id="cd02440">
    <property type="entry name" value="AdoMet_MTases"/>
    <property type="match status" value="1"/>
</dbReference>
<dbReference type="PROSITE" id="PS51682">
    <property type="entry name" value="SAM_OMT_I"/>
    <property type="match status" value="1"/>
</dbReference>
<dbReference type="GO" id="GO:0008757">
    <property type="term" value="F:S-adenosylmethionine-dependent methyltransferase activity"/>
    <property type="evidence" value="ECO:0007669"/>
    <property type="project" value="TreeGrafter"/>
</dbReference>
<dbReference type="Proteomes" id="UP000054217">
    <property type="component" value="Unassembled WGS sequence"/>
</dbReference>
<dbReference type="GO" id="GO:0032259">
    <property type="term" value="P:methylation"/>
    <property type="evidence" value="ECO:0007669"/>
    <property type="project" value="UniProtKB-KW"/>
</dbReference>
<dbReference type="PANTHER" id="PTHR10509:SF14">
    <property type="entry name" value="CAFFEOYL-COA O-METHYLTRANSFERASE 3-RELATED"/>
    <property type="match status" value="1"/>
</dbReference>
<evidence type="ECO:0000256" key="1">
    <source>
        <dbReference type="ARBA" id="ARBA00022603"/>
    </source>
</evidence>
<dbReference type="HOGENOM" id="CLU_067676_8_0_1"/>
<name>A0A0C3J9G1_PISTI</name>
<reference evidence="6" key="2">
    <citation type="submission" date="2015-01" db="EMBL/GenBank/DDBJ databases">
        <title>Evolutionary Origins and Diversification of the Mycorrhizal Mutualists.</title>
        <authorList>
            <consortium name="DOE Joint Genome Institute"/>
            <consortium name="Mycorrhizal Genomics Consortium"/>
            <person name="Kohler A."/>
            <person name="Kuo A."/>
            <person name="Nagy L.G."/>
            <person name="Floudas D."/>
            <person name="Copeland A."/>
            <person name="Barry K.W."/>
            <person name="Cichocki N."/>
            <person name="Veneault-Fourrey C."/>
            <person name="LaButti K."/>
            <person name="Lindquist E.A."/>
            <person name="Lipzen A."/>
            <person name="Lundell T."/>
            <person name="Morin E."/>
            <person name="Murat C."/>
            <person name="Riley R."/>
            <person name="Ohm R."/>
            <person name="Sun H."/>
            <person name="Tunlid A."/>
            <person name="Henrissat B."/>
            <person name="Grigoriev I.V."/>
            <person name="Hibbett D.S."/>
            <person name="Martin F."/>
        </authorList>
    </citation>
    <scope>NUCLEOTIDE SEQUENCE [LARGE SCALE GENOMIC DNA]</scope>
    <source>
        <strain evidence="6">Marx 270</strain>
    </source>
</reference>
<accession>A0A0C3J9G1</accession>
<evidence type="ECO:0000313" key="5">
    <source>
        <dbReference type="EMBL" id="KIO05683.1"/>
    </source>
</evidence>
<evidence type="ECO:0000256" key="4">
    <source>
        <dbReference type="ARBA" id="ARBA00023453"/>
    </source>
</evidence>
<dbReference type="GO" id="GO:0008171">
    <property type="term" value="F:O-methyltransferase activity"/>
    <property type="evidence" value="ECO:0007669"/>
    <property type="project" value="InterPro"/>
</dbReference>
<dbReference type="SUPFAM" id="SSF53335">
    <property type="entry name" value="S-adenosyl-L-methionine-dependent methyltransferases"/>
    <property type="match status" value="1"/>
</dbReference>
<dbReference type="InterPro" id="IPR050362">
    <property type="entry name" value="Cation-dep_OMT"/>
</dbReference>
<comment type="similarity">
    <text evidence="4">Belongs to the class I-like SAM-binding methyltransferase superfamily. Cation-dependent O-methyltransferase family.</text>
</comment>
<sequence length="239" mass="26207">MASTIAEIPREVLETFARSDEYHNSFLLRPDEGLEYASEHIKENGLMHHMSVPASQGEFLKLVVLAIGAKRVLEVGTLGGYSTIWIGQGLPEDGELITLEISEVNAKVARENLAKAGIRNARVLVGNANETLAGLPTEEPFDLIFVDADKQSYPNYFLEAKRLVRKHGVIIIDNVVQKGRVADGSFARPPAIGVYPNDSTVDGVRTLLKLLKEDKEVEATTIATANEKGYDGFLYAIKL</sequence>
<evidence type="ECO:0000256" key="2">
    <source>
        <dbReference type="ARBA" id="ARBA00022679"/>
    </source>
</evidence>
<evidence type="ECO:0000256" key="3">
    <source>
        <dbReference type="ARBA" id="ARBA00022691"/>
    </source>
</evidence>
<dbReference type="Pfam" id="PF01596">
    <property type="entry name" value="Methyltransf_3"/>
    <property type="match status" value="1"/>
</dbReference>
<keyword evidence="6" id="KW-1185">Reference proteome</keyword>
<protein>
    <recommendedName>
        <fullName evidence="7">O-methyltransferase domain-containing protein</fullName>
    </recommendedName>
</protein>
<evidence type="ECO:0000313" key="6">
    <source>
        <dbReference type="Proteomes" id="UP000054217"/>
    </source>
</evidence>
<gene>
    <name evidence="5" type="ORF">M404DRAFT_514014</name>
</gene>
<organism evidence="5 6">
    <name type="scientific">Pisolithus tinctorius Marx 270</name>
    <dbReference type="NCBI Taxonomy" id="870435"/>
    <lineage>
        <taxon>Eukaryota</taxon>
        <taxon>Fungi</taxon>
        <taxon>Dikarya</taxon>
        <taxon>Basidiomycota</taxon>
        <taxon>Agaricomycotina</taxon>
        <taxon>Agaricomycetes</taxon>
        <taxon>Agaricomycetidae</taxon>
        <taxon>Boletales</taxon>
        <taxon>Sclerodermatineae</taxon>
        <taxon>Pisolithaceae</taxon>
        <taxon>Pisolithus</taxon>
    </lineage>
</organism>
<dbReference type="InterPro" id="IPR002935">
    <property type="entry name" value="SAM_O-MeTrfase"/>
</dbReference>
<dbReference type="OrthoDB" id="10251242at2759"/>
<dbReference type="InParanoid" id="A0A0C3J9G1"/>